<comment type="similarity">
    <text evidence="1">Belongs to the 3-oxoacid CoA-transferase subunit A family.</text>
</comment>
<keyword evidence="4" id="KW-1185">Reference proteome</keyword>
<evidence type="ECO:0000256" key="2">
    <source>
        <dbReference type="ARBA" id="ARBA00022679"/>
    </source>
</evidence>
<dbReference type="PANTHER" id="PTHR13707:SF60">
    <property type="entry name" value="ACETATE COA-TRANSFERASE SUBUNIT ALPHA"/>
    <property type="match status" value="1"/>
</dbReference>
<dbReference type="Pfam" id="PF01144">
    <property type="entry name" value="CoA_trans"/>
    <property type="match status" value="1"/>
</dbReference>
<proteinExistence type="inferred from homology"/>
<dbReference type="Proteomes" id="UP000831963">
    <property type="component" value="Chromosome"/>
</dbReference>
<dbReference type="GO" id="GO:0016740">
    <property type="term" value="F:transferase activity"/>
    <property type="evidence" value="ECO:0007669"/>
    <property type="project" value="UniProtKB-KW"/>
</dbReference>
<dbReference type="InterPro" id="IPR004165">
    <property type="entry name" value="CoA_trans_fam_I"/>
</dbReference>
<evidence type="ECO:0000313" key="4">
    <source>
        <dbReference type="Proteomes" id="UP000831963"/>
    </source>
</evidence>
<gene>
    <name evidence="3" type="ORF">KV396_13450</name>
</gene>
<dbReference type="InterPro" id="IPR012792">
    <property type="entry name" value="3-oxoacid_CoA-transf_A"/>
</dbReference>
<sequence length="257" mass="27222">MIDKHWPSAAEAVADIPDGASLAVGGFGLSGNPIALIEALLAQGTTDLSVVSNNCGVDDWGLGILLGAHRIRKMTSSYVGENKEFERQFLTGELELELTPQGTLAEKLRAGGSGIAAFFTQTGVGTQVAEGGLPRRYAPDGTIAVASPAKDVRTFGEGDDAREYVMEEAITTDFALVHAAVGDRHGNLVFTKAARNFNPLAAMAGRICIAQVEHLVEPGELDPDRVHLPGVYVHRVVEVGPDIPKRIERRTVATEGA</sequence>
<dbReference type="SUPFAM" id="SSF100950">
    <property type="entry name" value="NagB/RpiA/CoA transferase-like"/>
    <property type="match status" value="1"/>
</dbReference>
<dbReference type="PROSITE" id="PS01273">
    <property type="entry name" value="COA_TRANSF_1"/>
    <property type="match status" value="1"/>
</dbReference>
<dbReference type="SMART" id="SM00882">
    <property type="entry name" value="CoA_trans"/>
    <property type="match status" value="1"/>
</dbReference>
<name>A0ABY4IRJ7_9MICO</name>
<dbReference type="NCBIfam" id="TIGR02429">
    <property type="entry name" value="pcaI_scoA_fam"/>
    <property type="match status" value="1"/>
</dbReference>
<evidence type="ECO:0000256" key="1">
    <source>
        <dbReference type="ARBA" id="ARBA00005612"/>
    </source>
</evidence>
<organism evidence="3 4">
    <name type="scientific">Microbacterium galbinum</name>
    <dbReference type="NCBI Taxonomy" id="2851646"/>
    <lineage>
        <taxon>Bacteria</taxon>
        <taxon>Bacillati</taxon>
        <taxon>Actinomycetota</taxon>
        <taxon>Actinomycetes</taxon>
        <taxon>Micrococcales</taxon>
        <taxon>Microbacteriaceae</taxon>
        <taxon>Microbacterium</taxon>
    </lineage>
</organism>
<protein>
    <submittedName>
        <fullName evidence="3">CoA transferase subunit A</fullName>
    </submittedName>
</protein>
<keyword evidence="2 3" id="KW-0808">Transferase</keyword>
<dbReference type="PANTHER" id="PTHR13707">
    <property type="entry name" value="KETOACID-COENZYME A TRANSFERASE"/>
    <property type="match status" value="1"/>
</dbReference>
<evidence type="ECO:0000313" key="3">
    <source>
        <dbReference type="EMBL" id="UPL15421.1"/>
    </source>
</evidence>
<dbReference type="InterPro" id="IPR037171">
    <property type="entry name" value="NagB/RpiA_transferase-like"/>
</dbReference>
<dbReference type="InterPro" id="IPR004163">
    <property type="entry name" value="CoA_transf_BS"/>
</dbReference>
<reference evidence="3 4" key="1">
    <citation type="submission" date="2021-06" db="EMBL/GenBank/DDBJ databases">
        <title>Genome-based taxonomic framework of Microbacterium strains isolated from marine environment, the description of four new species and reclassification of four preexisting species.</title>
        <authorList>
            <person name="Lee S.D."/>
            <person name="Kim S.-M."/>
            <person name="Byeon Y.-S."/>
            <person name="Yang H.L."/>
            <person name="Kim I.S."/>
        </authorList>
    </citation>
    <scope>NUCLEOTIDE SEQUENCE [LARGE SCALE GENOMIC DNA]</scope>
    <source>
        <strain evidence="3 4">SSW1-36</strain>
    </source>
</reference>
<dbReference type="EMBL" id="CP078077">
    <property type="protein sequence ID" value="UPL15421.1"/>
    <property type="molecule type" value="Genomic_DNA"/>
</dbReference>
<dbReference type="Gene3D" id="3.40.1080.10">
    <property type="entry name" value="Glutaconate Coenzyme A-transferase"/>
    <property type="match status" value="1"/>
</dbReference>
<accession>A0ABY4IRJ7</accession>
<dbReference type="RefSeq" id="WP_247956028.1">
    <property type="nucleotide sequence ID" value="NZ_CP078077.1"/>
</dbReference>